<name>A0A392NZG1_9FABA</name>
<dbReference type="Proteomes" id="UP000265520">
    <property type="component" value="Unassembled WGS sequence"/>
</dbReference>
<reference evidence="1 2" key="1">
    <citation type="journal article" date="2018" name="Front. Plant Sci.">
        <title>Red Clover (Trifolium pratense) and Zigzag Clover (T. medium) - A Picture of Genomic Similarities and Differences.</title>
        <authorList>
            <person name="Dluhosova J."/>
            <person name="Istvanek J."/>
            <person name="Nedelnik J."/>
            <person name="Repkova J."/>
        </authorList>
    </citation>
    <scope>NUCLEOTIDE SEQUENCE [LARGE SCALE GENOMIC DNA]</scope>
    <source>
        <strain evidence="2">cv. 10/8</strain>
        <tissue evidence="1">Leaf</tissue>
    </source>
</reference>
<organism evidence="1 2">
    <name type="scientific">Trifolium medium</name>
    <dbReference type="NCBI Taxonomy" id="97028"/>
    <lineage>
        <taxon>Eukaryota</taxon>
        <taxon>Viridiplantae</taxon>
        <taxon>Streptophyta</taxon>
        <taxon>Embryophyta</taxon>
        <taxon>Tracheophyta</taxon>
        <taxon>Spermatophyta</taxon>
        <taxon>Magnoliopsida</taxon>
        <taxon>eudicotyledons</taxon>
        <taxon>Gunneridae</taxon>
        <taxon>Pentapetalae</taxon>
        <taxon>rosids</taxon>
        <taxon>fabids</taxon>
        <taxon>Fabales</taxon>
        <taxon>Fabaceae</taxon>
        <taxon>Papilionoideae</taxon>
        <taxon>50 kb inversion clade</taxon>
        <taxon>NPAAA clade</taxon>
        <taxon>Hologalegina</taxon>
        <taxon>IRL clade</taxon>
        <taxon>Trifolieae</taxon>
        <taxon>Trifolium</taxon>
    </lineage>
</organism>
<keyword evidence="2" id="KW-1185">Reference proteome</keyword>
<dbReference type="EMBL" id="LXQA010057783">
    <property type="protein sequence ID" value="MCI05181.1"/>
    <property type="molecule type" value="Genomic_DNA"/>
</dbReference>
<evidence type="ECO:0000313" key="1">
    <source>
        <dbReference type="EMBL" id="MCI05181.1"/>
    </source>
</evidence>
<protein>
    <submittedName>
        <fullName evidence="1">Uncharacterized protein</fullName>
    </submittedName>
</protein>
<feature type="non-terminal residue" evidence="1">
    <location>
        <position position="1"/>
    </location>
</feature>
<comment type="caution">
    <text evidence="1">The sequence shown here is derived from an EMBL/GenBank/DDBJ whole genome shotgun (WGS) entry which is preliminary data.</text>
</comment>
<dbReference type="AlphaFoldDB" id="A0A392NZG1"/>
<accession>A0A392NZG1</accession>
<evidence type="ECO:0000313" key="2">
    <source>
        <dbReference type="Proteomes" id="UP000265520"/>
    </source>
</evidence>
<sequence length="55" mass="6050">AFVNDLIVTPPTIGRIAEGQSDVAMNVKRNLTKDFDGIANIEAKIPLKKVKIEKE</sequence>
<proteinExistence type="predicted"/>